<dbReference type="RefSeq" id="WP_237444048.1">
    <property type="nucleotide sequence ID" value="NZ_CAKLPX010000001.1"/>
</dbReference>
<dbReference type="SUPFAM" id="SSF52283">
    <property type="entry name" value="Formate/glycerate dehydrogenase catalytic domain-like"/>
    <property type="match status" value="1"/>
</dbReference>
<accession>A0ABM9ADW4</accession>
<dbReference type="CDD" id="cd05305">
    <property type="entry name" value="L-AlaDH"/>
    <property type="match status" value="1"/>
</dbReference>
<dbReference type="EMBL" id="CAKLPX010000001">
    <property type="protein sequence ID" value="CAH0991397.1"/>
    <property type="molecule type" value="Genomic_DNA"/>
</dbReference>
<gene>
    <name evidence="8" type="primary">ald_2</name>
    <name evidence="8" type="ORF">SIN8267_01501</name>
</gene>
<dbReference type="EC" id="1.4.1.1" evidence="2 5"/>
<evidence type="ECO:0000256" key="3">
    <source>
        <dbReference type="ARBA" id="ARBA00023002"/>
    </source>
</evidence>
<dbReference type="PIRSF" id="PIRSF000183">
    <property type="entry name" value="Alanine_dh"/>
    <property type="match status" value="1"/>
</dbReference>
<dbReference type="GO" id="GO:0000286">
    <property type="term" value="F:alanine dehydrogenase activity"/>
    <property type="evidence" value="ECO:0007669"/>
    <property type="project" value="UniProtKB-EC"/>
</dbReference>
<reference evidence="8" key="1">
    <citation type="submission" date="2021-12" db="EMBL/GenBank/DDBJ databases">
        <authorList>
            <person name="Rodrigo-Torres L."/>
            <person name="Arahal R. D."/>
            <person name="Lucena T."/>
        </authorList>
    </citation>
    <scope>NUCLEOTIDE SEQUENCE</scope>
    <source>
        <strain evidence="8">CECT 8267</strain>
    </source>
</reference>
<evidence type="ECO:0000259" key="6">
    <source>
        <dbReference type="SMART" id="SM01002"/>
    </source>
</evidence>
<dbReference type="PANTHER" id="PTHR42795:SF1">
    <property type="entry name" value="ALANINE DEHYDROGENASE"/>
    <property type="match status" value="1"/>
</dbReference>
<sequence>MLIGVPKEIKNHEYRIGLTPAGVNELVAHGHQVIVEHDGGAAVGFDNQQYVDAGAEIIDSAAEIFKRAEMIIKVKEPQPEECKQLRPEQLLFTYLHLAPDPQQTQLLVDSGATCVAYETVTDGRGGLPLLAPMSEVAGRMSIQAGAHQLEKAQGGNGMLLGGVPGVEPAKVLVIGGGVVGVNAATMAVGMGAEVTILDRSLPRLRELDNQFGGRIKCIYSTRDAVEQYALAADLVIGAVLVPGAAAPRLVSKDLISRMKPGSVVVDVAIDQGGCFETSHATTHQQPTYVVDDVVHYCVANMPGGVARTATMALTNATLPFALALADKGAEQAMLDDKHLLQGLNVYRGVVTNEPVAGALGYAYVAPEQVLLRPHQAA</sequence>
<dbReference type="Proteomes" id="UP000838100">
    <property type="component" value="Unassembled WGS sequence"/>
</dbReference>
<comment type="similarity">
    <text evidence="1 5">Belongs to the AlaDH/PNT family.</text>
</comment>
<dbReference type="PRINTS" id="PR00411">
    <property type="entry name" value="PNDRDTASEI"/>
</dbReference>
<dbReference type="InterPro" id="IPR007886">
    <property type="entry name" value="AlaDH/PNT_N"/>
</dbReference>
<dbReference type="InterPro" id="IPR007698">
    <property type="entry name" value="AlaDH/PNT_NAD(H)-bd"/>
</dbReference>
<dbReference type="NCBIfam" id="TIGR00518">
    <property type="entry name" value="alaDH"/>
    <property type="match status" value="1"/>
</dbReference>
<evidence type="ECO:0000256" key="5">
    <source>
        <dbReference type="PIRNR" id="PIRNR000183"/>
    </source>
</evidence>
<dbReference type="InterPro" id="IPR008141">
    <property type="entry name" value="Ala_DH"/>
</dbReference>
<comment type="caution">
    <text evidence="8">The sequence shown here is derived from an EMBL/GenBank/DDBJ whole genome shotgun (WGS) entry which is preliminary data.</text>
</comment>
<keyword evidence="4 5" id="KW-0520">NAD</keyword>
<feature type="domain" description="Alanine dehydrogenase/pyridine nucleotide transhydrogenase N-terminal" evidence="7">
    <location>
        <begin position="4"/>
        <end position="137"/>
    </location>
</feature>
<evidence type="ECO:0000256" key="1">
    <source>
        <dbReference type="ARBA" id="ARBA00005689"/>
    </source>
</evidence>
<organism evidence="8 9">
    <name type="scientific">Sinobacterium norvegicum</name>
    <dbReference type="NCBI Taxonomy" id="1641715"/>
    <lineage>
        <taxon>Bacteria</taxon>
        <taxon>Pseudomonadati</taxon>
        <taxon>Pseudomonadota</taxon>
        <taxon>Gammaproteobacteria</taxon>
        <taxon>Cellvibrionales</taxon>
        <taxon>Spongiibacteraceae</taxon>
        <taxon>Sinobacterium</taxon>
    </lineage>
</organism>
<dbReference type="InterPro" id="IPR008143">
    <property type="entry name" value="Ala_DH/PNT_CS2"/>
</dbReference>
<dbReference type="Pfam" id="PF05222">
    <property type="entry name" value="AlaDh_PNT_N"/>
    <property type="match status" value="1"/>
</dbReference>
<feature type="domain" description="Alanine dehydrogenase/pyridine nucleotide transhydrogenase NAD(H)-binding" evidence="6">
    <location>
        <begin position="149"/>
        <end position="297"/>
    </location>
</feature>
<evidence type="ECO:0000259" key="7">
    <source>
        <dbReference type="SMART" id="SM01003"/>
    </source>
</evidence>
<evidence type="ECO:0000256" key="4">
    <source>
        <dbReference type="ARBA" id="ARBA00023027"/>
    </source>
</evidence>
<dbReference type="PANTHER" id="PTHR42795">
    <property type="entry name" value="ALANINE DEHYDROGENASE"/>
    <property type="match status" value="1"/>
</dbReference>
<name>A0ABM9ADW4_9GAMM</name>
<evidence type="ECO:0000313" key="9">
    <source>
        <dbReference type="Proteomes" id="UP000838100"/>
    </source>
</evidence>
<dbReference type="PROSITE" id="PS00837">
    <property type="entry name" value="ALADH_PNT_2"/>
    <property type="match status" value="1"/>
</dbReference>
<dbReference type="SUPFAM" id="SSF51735">
    <property type="entry name" value="NAD(P)-binding Rossmann-fold domains"/>
    <property type="match status" value="1"/>
</dbReference>
<keyword evidence="3 5" id="KW-0560">Oxidoreductase</keyword>
<dbReference type="SMART" id="SM01002">
    <property type="entry name" value="AlaDh_PNT_C"/>
    <property type="match status" value="1"/>
</dbReference>
<keyword evidence="9" id="KW-1185">Reference proteome</keyword>
<protein>
    <recommendedName>
        <fullName evidence="2 5">Alanine dehydrogenase</fullName>
        <ecNumber evidence="2 5">1.4.1.1</ecNumber>
    </recommendedName>
</protein>
<dbReference type="Gene3D" id="3.40.50.720">
    <property type="entry name" value="NAD(P)-binding Rossmann-like Domain"/>
    <property type="match status" value="2"/>
</dbReference>
<dbReference type="InterPro" id="IPR036291">
    <property type="entry name" value="NAD(P)-bd_dom_sf"/>
</dbReference>
<proteinExistence type="inferred from homology"/>
<evidence type="ECO:0000313" key="8">
    <source>
        <dbReference type="EMBL" id="CAH0991397.1"/>
    </source>
</evidence>
<evidence type="ECO:0000256" key="2">
    <source>
        <dbReference type="ARBA" id="ARBA00012897"/>
    </source>
</evidence>
<dbReference type="Pfam" id="PF01262">
    <property type="entry name" value="AlaDh_PNT_C"/>
    <property type="match status" value="1"/>
</dbReference>
<comment type="catalytic activity">
    <reaction evidence="5">
        <text>L-alanine + NAD(+) + H2O = pyruvate + NH4(+) + NADH + H(+)</text>
        <dbReference type="Rhea" id="RHEA:18405"/>
        <dbReference type="ChEBI" id="CHEBI:15361"/>
        <dbReference type="ChEBI" id="CHEBI:15377"/>
        <dbReference type="ChEBI" id="CHEBI:15378"/>
        <dbReference type="ChEBI" id="CHEBI:28938"/>
        <dbReference type="ChEBI" id="CHEBI:57540"/>
        <dbReference type="ChEBI" id="CHEBI:57945"/>
        <dbReference type="ChEBI" id="CHEBI:57972"/>
        <dbReference type="EC" id="1.4.1.1"/>
    </reaction>
</comment>
<dbReference type="SMART" id="SM01003">
    <property type="entry name" value="AlaDh_PNT_N"/>
    <property type="match status" value="1"/>
</dbReference>